<proteinExistence type="predicted"/>
<comment type="caution">
    <text evidence="2">The sequence shown here is derived from an EMBL/GenBank/DDBJ whole genome shotgun (WGS) entry which is preliminary data.</text>
</comment>
<reference evidence="2 3" key="1">
    <citation type="submission" date="2020-08" db="EMBL/GenBank/DDBJ databases">
        <title>Functional genomics of gut bacteria from endangered species of beetles.</title>
        <authorList>
            <person name="Carlos-Shanley C."/>
        </authorList>
    </citation>
    <scope>NUCLEOTIDE SEQUENCE [LARGE SCALE GENOMIC DNA]</scope>
    <source>
        <strain evidence="2 3">S00070</strain>
    </source>
</reference>
<dbReference type="Proteomes" id="UP000524404">
    <property type="component" value="Unassembled WGS sequence"/>
</dbReference>
<dbReference type="InterPro" id="IPR017926">
    <property type="entry name" value="GATASE"/>
</dbReference>
<dbReference type="GO" id="GO:0016740">
    <property type="term" value="F:transferase activity"/>
    <property type="evidence" value="ECO:0007669"/>
    <property type="project" value="UniProtKB-KW"/>
</dbReference>
<accession>A0A841EMZ9</accession>
<dbReference type="AlphaFoldDB" id="A0A841EMZ9"/>
<dbReference type="EMBL" id="JACHKT010000026">
    <property type="protein sequence ID" value="MBB6004605.1"/>
    <property type="molecule type" value="Genomic_DNA"/>
</dbReference>
<keyword evidence="3" id="KW-1185">Reference proteome</keyword>
<gene>
    <name evidence="2" type="ORF">HNP25_003271</name>
</gene>
<dbReference type="PROSITE" id="PS51273">
    <property type="entry name" value="GATASE_TYPE_1"/>
    <property type="match status" value="1"/>
</dbReference>
<dbReference type="Pfam" id="PF00117">
    <property type="entry name" value="GATase"/>
    <property type="match status" value="1"/>
</dbReference>
<dbReference type="Gene3D" id="3.40.50.880">
    <property type="match status" value="1"/>
</dbReference>
<dbReference type="RefSeq" id="WP_184135712.1">
    <property type="nucleotide sequence ID" value="NZ_JACHKT010000026.1"/>
</dbReference>
<keyword evidence="2" id="KW-0315">Glutamine amidotransferase</keyword>
<dbReference type="InterPro" id="IPR029062">
    <property type="entry name" value="Class_I_gatase-like"/>
</dbReference>
<protein>
    <submittedName>
        <fullName evidence="2">GMP synthase-like glutamine amidotransferase</fullName>
    </submittedName>
</protein>
<organism evidence="2 3">
    <name type="scientific">Arcicella rosea</name>
    <dbReference type="NCBI Taxonomy" id="502909"/>
    <lineage>
        <taxon>Bacteria</taxon>
        <taxon>Pseudomonadati</taxon>
        <taxon>Bacteroidota</taxon>
        <taxon>Cytophagia</taxon>
        <taxon>Cytophagales</taxon>
        <taxon>Flectobacillaceae</taxon>
        <taxon>Arcicella</taxon>
    </lineage>
</organism>
<keyword evidence="2" id="KW-0808">Transferase</keyword>
<evidence type="ECO:0000259" key="1">
    <source>
        <dbReference type="Pfam" id="PF00117"/>
    </source>
</evidence>
<name>A0A841EMZ9_9BACT</name>
<dbReference type="SUPFAM" id="SSF52317">
    <property type="entry name" value="Class I glutamine amidotransferase-like"/>
    <property type="match status" value="1"/>
</dbReference>
<feature type="domain" description="Glutamine amidotransferase" evidence="1">
    <location>
        <begin position="63"/>
        <end position="225"/>
    </location>
</feature>
<evidence type="ECO:0000313" key="3">
    <source>
        <dbReference type="Proteomes" id="UP000524404"/>
    </source>
</evidence>
<evidence type="ECO:0000313" key="2">
    <source>
        <dbReference type="EMBL" id="MBB6004605.1"/>
    </source>
</evidence>
<sequence>MQNISLEKPLKIAVLDMYDNVAGEGMRCIINLINEFSTNKNIEVITEVFNVRANTEIPSLVHDIYISSGGPGSPLPSDDAWEKPYFALIDSIFEHNKSEEILNGEGSPKFMFLICHSFQLVARHLEIGKVTKRRSTSFGVFPVHPIDTVNKELLFEGLPDPFFVVDSRDYQLVSPNLKIIKELGVQILRMEKERPHVNLERAIMAIRFSKEVFGTQFHPEADAQGMLKLLLSDEKRKAVIKTHGIEKYNDMITKLDDPDKIMLTESIIIPTFLEKAYSTISQQVFYGEIA</sequence>